<dbReference type="EMBL" id="JAXCEH010000015">
    <property type="protein sequence ID" value="MFA1556396.1"/>
    <property type="molecule type" value="Genomic_DNA"/>
</dbReference>
<dbReference type="CDD" id="cd03467">
    <property type="entry name" value="Rieske"/>
    <property type="match status" value="1"/>
</dbReference>
<comment type="caution">
    <text evidence="10">The sequence shown here is derived from an EMBL/GenBank/DDBJ whole genome shotgun (WGS) entry which is preliminary data.</text>
</comment>
<evidence type="ECO:0000256" key="2">
    <source>
        <dbReference type="ARBA" id="ARBA00022723"/>
    </source>
</evidence>
<evidence type="ECO:0000256" key="3">
    <source>
        <dbReference type="ARBA" id="ARBA00023004"/>
    </source>
</evidence>
<dbReference type="InterPro" id="IPR036922">
    <property type="entry name" value="Rieske_2Fe-2S_sf"/>
</dbReference>
<proteinExistence type="inferred from homology"/>
<dbReference type="InterPro" id="IPR017941">
    <property type="entry name" value="Rieske_2Fe-2S"/>
</dbReference>
<keyword evidence="11" id="KW-1185">Reference proteome</keyword>
<name>A0ABV4R187_9ACTN</name>
<dbReference type="Gene3D" id="2.102.10.10">
    <property type="entry name" value="Rieske [2Fe-2S] iron-sulphur domain"/>
    <property type="match status" value="1"/>
</dbReference>
<comment type="cofactor">
    <cofactor evidence="5">
        <name>[2Fe-2S] cluster</name>
        <dbReference type="ChEBI" id="CHEBI:190135"/>
    </cofactor>
</comment>
<dbReference type="SUPFAM" id="SSF50022">
    <property type="entry name" value="ISP domain"/>
    <property type="match status" value="1"/>
</dbReference>
<dbReference type="RefSeq" id="WP_371943099.1">
    <property type="nucleotide sequence ID" value="NZ_JAXCEH010000015.1"/>
</dbReference>
<keyword evidence="8" id="KW-0812">Transmembrane</keyword>
<evidence type="ECO:0000313" key="11">
    <source>
        <dbReference type="Proteomes" id="UP001569904"/>
    </source>
</evidence>
<feature type="domain" description="Rieske" evidence="9">
    <location>
        <begin position="184"/>
        <end position="279"/>
    </location>
</feature>
<keyword evidence="4" id="KW-0411">Iron-sulfur</keyword>
<keyword evidence="2" id="KW-0479">Metal-binding</keyword>
<dbReference type="Proteomes" id="UP001569904">
    <property type="component" value="Unassembled WGS sequence"/>
</dbReference>
<dbReference type="PROSITE" id="PS51296">
    <property type="entry name" value="RIESKE"/>
    <property type="match status" value="1"/>
</dbReference>
<evidence type="ECO:0000259" key="9">
    <source>
        <dbReference type="PROSITE" id="PS51296"/>
    </source>
</evidence>
<feature type="region of interest" description="Disordered" evidence="7">
    <location>
        <begin position="1"/>
        <end position="26"/>
    </location>
</feature>
<reference evidence="10 11" key="1">
    <citation type="submission" date="2023-11" db="EMBL/GenBank/DDBJ databases">
        <title>Actinomadura monticuli sp. nov., isolated from volcanic ash.</title>
        <authorList>
            <person name="Lee S.D."/>
            <person name="Yang H."/>
            <person name="Kim I.S."/>
        </authorList>
    </citation>
    <scope>NUCLEOTIDE SEQUENCE [LARGE SCALE GENOMIC DNA]</scope>
    <source>
        <strain evidence="10 11">DSM 45346</strain>
    </source>
</reference>
<evidence type="ECO:0000256" key="1">
    <source>
        <dbReference type="ARBA" id="ARBA00022714"/>
    </source>
</evidence>
<dbReference type="Pfam" id="PF00355">
    <property type="entry name" value="Rieske"/>
    <property type="match status" value="1"/>
</dbReference>
<feature type="transmembrane region" description="Helical" evidence="8">
    <location>
        <begin position="144"/>
        <end position="165"/>
    </location>
</feature>
<evidence type="ECO:0000256" key="7">
    <source>
        <dbReference type="SAM" id="MobiDB-lite"/>
    </source>
</evidence>
<evidence type="ECO:0000256" key="8">
    <source>
        <dbReference type="SAM" id="Phobius"/>
    </source>
</evidence>
<dbReference type="PANTHER" id="PTHR21496">
    <property type="entry name" value="FERREDOXIN-RELATED"/>
    <property type="match status" value="1"/>
</dbReference>
<evidence type="ECO:0000313" key="10">
    <source>
        <dbReference type="EMBL" id="MFA1556396.1"/>
    </source>
</evidence>
<gene>
    <name evidence="10" type="ORF">SM436_22125</name>
</gene>
<protein>
    <submittedName>
        <fullName evidence="10">Rieske 2Fe-2S domain-containing protein</fullName>
    </submittedName>
</protein>
<evidence type="ECO:0000256" key="4">
    <source>
        <dbReference type="ARBA" id="ARBA00023014"/>
    </source>
</evidence>
<sequence>MSMPHKMVRRLEKAEELDKAARPASNAVKRAVRPRFVRDLLSGTKLGHPLHPSLTDVTIGAWSMASLLDAAGGWKSEPAADLLMTTGVIAAAPTALTGLNDWADTLGAERRVGLVHAAANTAALSLYVASLIERARGNRGTGKALGYAGFAVMGMSAYLGGHLSFVRGLNVNRNAWQEGPDEWTSVLDENQLVEGEHRTADADGVEILLHRTHGKVYAMAATCSHMGGPLPDGTFERDCVTCPWHGSTFRFTDGGVVRGPATTPQPSYETRVQSGRIEVRVPPAGVTAGPVEEHPVRTHRRLRARIPAS</sequence>
<evidence type="ECO:0000256" key="6">
    <source>
        <dbReference type="ARBA" id="ARBA00038001"/>
    </source>
</evidence>
<keyword evidence="8" id="KW-0472">Membrane</keyword>
<dbReference type="PANTHER" id="PTHR21496:SF0">
    <property type="entry name" value="RIESKE DOMAIN-CONTAINING PROTEIN"/>
    <property type="match status" value="1"/>
</dbReference>
<keyword evidence="8" id="KW-1133">Transmembrane helix</keyword>
<dbReference type="Pfam" id="PF09990">
    <property type="entry name" value="DUF2231"/>
    <property type="match status" value="1"/>
</dbReference>
<dbReference type="InterPro" id="IPR019251">
    <property type="entry name" value="DUF2231_TM"/>
</dbReference>
<feature type="compositionally biased region" description="Basic and acidic residues" evidence="7">
    <location>
        <begin position="9"/>
        <end position="21"/>
    </location>
</feature>
<organism evidence="10 11">
    <name type="scientific">Actinomadura chokoriensis</name>
    <dbReference type="NCBI Taxonomy" id="454156"/>
    <lineage>
        <taxon>Bacteria</taxon>
        <taxon>Bacillati</taxon>
        <taxon>Actinomycetota</taxon>
        <taxon>Actinomycetes</taxon>
        <taxon>Streptosporangiales</taxon>
        <taxon>Thermomonosporaceae</taxon>
        <taxon>Actinomadura</taxon>
    </lineage>
</organism>
<keyword evidence="3" id="KW-0408">Iron</keyword>
<keyword evidence="1" id="KW-0001">2Fe-2S</keyword>
<accession>A0ABV4R187</accession>
<evidence type="ECO:0000256" key="5">
    <source>
        <dbReference type="ARBA" id="ARBA00034078"/>
    </source>
</evidence>
<comment type="similarity">
    <text evidence="6">Belongs to the bacterial ring-hydroxylating dioxygenase ferredoxin component family.</text>
</comment>